<gene>
    <name evidence="1" type="ORF">ADUPG1_001499</name>
</gene>
<dbReference type="EMBL" id="BQXS01001266">
    <property type="protein sequence ID" value="GKT30381.1"/>
    <property type="molecule type" value="Genomic_DNA"/>
</dbReference>
<evidence type="ECO:0000313" key="2">
    <source>
        <dbReference type="Proteomes" id="UP001057375"/>
    </source>
</evidence>
<keyword evidence="2" id="KW-1185">Reference proteome</keyword>
<comment type="caution">
    <text evidence="1">The sequence shown here is derived from an EMBL/GenBank/DDBJ whole genome shotgun (WGS) entry which is preliminary data.</text>
</comment>
<organism evidence="1 2">
    <name type="scientific">Aduncisulcus paluster</name>
    <dbReference type="NCBI Taxonomy" id="2918883"/>
    <lineage>
        <taxon>Eukaryota</taxon>
        <taxon>Metamonada</taxon>
        <taxon>Carpediemonas-like organisms</taxon>
        <taxon>Aduncisulcus</taxon>
    </lineage>
</organism>
<sequence>MSSSKINWARPLTEHEAAFKDLLVASLPPVIARHDVDRFTGGWLSPKTLRNDDSKLVGPRSHYKSGKKILYKTADLVEYGIRRFGVIEKEVLL</sequence>
<evidence type="ECO:0000313" key="1">
    <source>
        <dbReference type="EMBL" id="GKT30381.1"/>
    </source>
</evidence>
<reference evidence="1" key="1">
    <citation type="submission" date="2022-03" db="EMBL/GenBank/DDBJ databases">
        <title>Draft genome sequence of Aduncisulcus paluster, a free-living microaerophilic Fornicata.</title>
        <authorList>
            <person name="Yuyama I."/>
            <person name="Kume K."/>
            <person name="Tamura T."/>
            <person name="Inagaki Y."/>
            <person name="Hashimoto T."/>
        </authorList>
    </citation>
    <scope>NUCLEOTIDE SEQUENCE</scope>
    <source>
        <strain evidence="1">NY0171</strain>
    </source>
</reference>
<accession>A0ABQ5KEQ0</accession>
<protein>
    <submittedName>
        <fullName evidence="1">Uncharacterized protein</fullName>
    </submittedName>
</protein>
<name>A0ABQ5KEQ0_9EUKA</name>
<proteinExistence type="predicted"/>
<dbReference type="Proteomes" id="UP001057375">
    <property type="component" value="Unassembled WGS sequence"/>
</dbReference>